<reference evidence="1 2" key="1">
    <citation type="journal article" date="2024" name="Plant J.">
        <title>Genome sequences and population genomics reveal climatic adaptation and genomic divergence between two closely related sweetgum species.</title>
        <authorList>
            <person name="Xu W.Q."/>
            <person name="Ren C.Q."/>
            <person name="Zhang X.Y."/>
            <person name="Comes H.P."/>
            <person name="Liu X.H."/>
            <person name="Li Y.G."/>
            <person name="Kettle C.J."/>
            <person name="Jalonen R."/>
            <person name="Gaisberger H."/>
            <person name="Ma Y.Z."/>
            <person name="Qiu Y.X."/>
        </authorList>
    </citation>
    <scope>NUCLEOTIDE SEQUENCE [LARGE SCALE GENOMIC DNA]</scope>
    <source>
        <strain evidence="1">Hangzhou</strain>
    </source>
</reference>
<dbReference type="EMBL" id="JBBPBK010000012">
    <property type="protein sequence ID" value="KAK9273537.1"/>
    <property type="molecule type" value="Genomic_DNA"/>
</dbReference>
<name>A0AAP0R9Y8_LIQFO</name>
<accession>A0AAP0R9Y8</accession>
<keyword evidence="2" id="KW-1185">Reference proteome</keyword>
<comment type="caution">
    <text evidence="1">The sequence shown here is derived from an EMBL/GenBank/DDBJ whole genome shotgun (WGS) entry which is preliminary data.</text>
</comment>
<protein>
    <submittedName>
        <fullName evidence="1">Uncharacterized protein</fullName>
    </submittedName>
</protein>
<dbReference type="AlphaFoldDB" id="A0AAP0R9Y8"/>
<evidence type="ECO:0000313" key="2">
    <source>
        <dbReference type="Proteomes" id="UP001415857"/>
    </source>
</evidence>
<sequence>MAPKLPFYAPYLPLSAKTMAPNLETSSRDSSYCCAPFPACVNRTTGRISLWGCRSGLLGVPFMVMEEEFLASFYPRLIMVLLLCKFRVSTAIFCASSTSSFHDIVEFACGNWEALNPETISFTYELPGNAMCMLRSDYDLNTLISFACSSGLEHVNVSVHNGPFIPQIEYDSGSQENDSTIEWSSGP</sequence>
<gene>
    <name evidence="1" type="ORF">L1049_018347</name>
</gene>
<organism evidence="1 2">
    <name type="scientific">Liquidambar formosana</name>
    <name type="common">Formosan gum</name>
    <dbReference type="NCBI Taxonomy" id="63359"/>
    <lineage>
        <taxon>Eukaryota</taxon>
        <taxon>Viridiplantae</taxon>
        <taxon>Streptophyta</taxon>
        <taxon>Embryophyta</taxon>
        <taxon>Tracheophyta</taxon>
        <taxon>Spermatophyta</taxon>
        <taxon>Magnoliopsida</taxon>
        <taxon>eudicotyledons</taxon>
        <taxon>Gunneridae</taxon>
        <taxon>Pentapetalae</taxon>
        <taxon>Saxifragales</taxon>
        <taxon>Altingiaceae</taxon>
        <taxon>Liquidambar</taxon>
    </lineage>
</organism>
<dbReference type="Proteomes" id="UP001415857">
    <property type="component" value="Unassembled WGS sequence"/>
</dbReference>
<proteinExistence type="predicted"/>
<evidence type="ECO:0000313" key="1">
    <source>
        <dbReference type="EMBL" id="KAK9273537.1"/>
    </source>
</evidence>